<name>A0A4Y7KN39_PAPSO</name>
<reference evidence="1 2" key="1">
    <citation type="journal article" date="2018" name="Science">
        <title>The opium poppy genome and morphinan production.</title>
        <authorList>
            <person name="Guo L."/>
            <person name="Winzer T."/>
            <person name="Yang X."/>
            <person name="Li Y."/>
            <person name="Ning Z."/>
            <person name="He Z."/>
            <person name="Teodor R."/>
            <person name="Lu Y."/>
            <person name="Bowser T.A."/>
            <person name="Graham I.A."/>
            <person name="Ye K."/>
        </authorList>
    </citation>
    <scope>NUCLEOTIDE SEQUENCE [LARGE SCALE GENOMIC DNA]</scope>
    <source>
        <strain evidence="2">cv. HN1</strain>
        <tissue evidence="1">Leaves</tissue>
    </source>
</reference>
<gene>
    <name evidence="1" type="ORF">C5167_049072</name>
</gene>
<dbReference type="Proteomes" id="UP000316621">
    <property type="component" value="Chromosome 8"/>
</dbReference>
<accession>A0A4Y7KN39</accession>
<dbReference type="EMBL" id="CM010722">
    <property type="protein sequence ID" value="RZC73591.1"/>
    <property type="molecule type" value="Genomic_DNA"/>
</dbReference>
<protein>
    <submittedName>
        <fullName evidence="1">Uncharacterized protein</fullName>
    </submittedName>
</protein>
<evidence type="ECO:0000313" key="1">
    <source>
        <dbReference type="EMBL" id="RZC73591.1"/>
    </source>
</evidence>
<organism evidence="1 2">
    <name type="scientific">Papaver somniferum</name>
    <name type="common">Opium poppy</name>
    <dbReference type="NCBI Taxonomy" id="3469"/>
    <lineage>
        <taxon>Eukaryota</taxon>
        <taxon>Viridiplantae</taxon>
        <taxon>Streptophyta</taxon>
        <taxon>Embryophyta</taxon>
        <taxon>Tracheophyta</taxon>
        <taxon>Spermatophyta</taxon>
        <taxon>Magnoliopsida</taxon>
        <taxon>Ranunculales</taxon>
        <taxon>Papaveraceae</taxon>
        <taxon>Papaveroideae</taxon>
        <taxon>Papaver</taxon>
    </lineage>
</organism>
<sequence length="75" mass="8635">MQLFWNQVAHKEVLIISCIPLPVPSRFEEIQNKAVKSLNHSWIKQSLLSWTNSWGYAEAVGETTFVRCSRVTENS</sequence>
<dbReference type="Gramene" id="RZC73591">
    <property type="protein sequence ID" value="RZC73591"/>
    <property type="gene ID" value="C5167_049072"/>
</dbReference>
<keyword evidence="2" id="KW-1185">Reference proteome</keyword>
<proteinExistence type="predicted"/>
<evidence type="ECO:0000313" key="2">
    <source>
        <dbReference type="Proteomes" id="UP000316621"/>
    </source>
</evidence>
<dbReference type="AlphaFoldDB" id="A0A4Y7KN39"/>